<name>A0A7K0K1Z9_9ACTO</name>
<evidence type="ECO:0000313" key="2">
    <source>
        <dbReference type="Proteomes" id="UP000442535"/>
    </source>
</evidence>
<dbReference type="Proteomes" id="UP000442535">
    <property type="component" value="Unassembled WGS sequence"/>
</dbReference>
<dbReference type="AlphaFoldDB" id="A0A7K0K1Z9"/>
<comment type="caution">
    <text evidence="1">The sequence shown here is derived from an EMBL/GenBank/DDBJ whole genome shotgun (WGS) entry which is preliminary data.</text>
</comment>
<dbReference type="RefSeq" id="WP_195839334.1">
    <property type="nucleotide sequence ID" value="NZ_VUMY01000006.1"/>
</dbReference>
<gene>
    <name evidence="1" type="ORF">FYJ63_04265</name>
</gene>
<proteinExistence type="predicted"/>
<keyword evidence="2" id="KW-1185">Reference proteome</keyword>
<organism evidence="1 2">
    <name type="scientific">Mobiluncus porci</name>
    <dbReference type="NCBI Taxonomy" id="2652278"/>
    <lineage>
        <taxon>Bacteria</taxon>
        <taxon>Bacillati</taxon>
        <taxon>Actinomycetota</taxon>
        <taxon>Actinomycetes</taxon>
        <taxon>Actinomycetales</taxon>
        <taxon>Actinomycetaceae</taxon>
        <taxon>Mobiluncus</taxon>
    </lineage>
</organism>
<protein>
    <submittedName>
        <fullName evidence="1">Uncharacterized protein</fullName>
    </submittedName>
</protein>
<evidence type="ECO:0000313" key="1">
    <source>
        <dbReference type="EMBL" id="MST49454.1"/>
    </source>
</evidence>
<reference evidence="1 2" key="1">
    <citation type="submission" date="2019-08" db="EMBL/GenBank/DDBJ databases">
        <title>In-depth cultivation of the pig gut microbiome towards novel bacterial diversity and tailored functional studies.</title>
        <authorList>
            <person name="Wylensek D."/>
            <person name="Hitch T.C.A."/>
            <person name="Clavel T."/>
        </authorList>
    </citation>
    <scope>NUCLEOTIDE SEQUENCE [LARGE SCALE GENOMIC DNA]</scope>
    <source>
        <strain evidence="1 2">RF-GAM-744-WT-7</strain>
    </source>
</reference>
<accession>A0A7K0K1Z9</accession>
<dbReference type="EMBL" id="VUMY01000006">
    <property type="protein sequence ID" value="MST49454.1"/>
    <property type="molecule type" value="Genomic_DNA"/>
</dbReference>
<sequence length="77" mass="8852">MLYAVAQRRAGAVTLLTWKKDRSVSVSARETEITLVESGYEHLEKTFTSPHDLKPALREACRREFPRSNRLYVAQDT</sequence>